<sequence length="82" mass="8815">MDQARATTASSCLSLKELEDAQLDSEASKLCDAGLDVVSDAQVDSSMAKSGLKYSLTDSIVETQKPSNMEEQECLNIDLNLN</sequence>
<organism evidence="1 2">
    <name type="scientific">Cinchona calisaya</name>
    <dbReference type="NCBI Taxonomy" id="153742"/>
    <lineage>
        <taxon>Eukaryota</taxon>
        <taxon>Viridiplantae</taxon>
        <taxon>Streptophyta</taxon>
        <taxon>Embryophyta</taxon>
        <taxon>Tracheophyta</taxon>
        <taxon>Spermatophyta</taxon>
        <taxon>Magnoliopsida</taxon>
        <taxon>eudicotyledons</taxon>
        <taxon>Gunneridae</taxon>
        <taxon>Pentapetalae</taxon>
        <taxon>asterids</taxon>
        <taxon>lamiids</taxon>
        <taxon>Gentianales</taxon>
        <taxon>Rubiaceae</taxon>
        <taxon>Cinchonoideae</taxon>
        <taxon>Cinchoneae</taxon>
        <taxon>Cinchona</taxon>
    </lineage>
</organism>
<dbReference type="AlphaFoldDB" id="A0ABD2Y6H4"/>
<dbReference type="Proteomes" id="UP001630127">
    <property type="component" value="Unassembled WGS sequence"/>
</dbReference>
<reference evidence="1 2" key="1">
    <citation type="submission" date="2024-11" db="EMBL/GenBank/DDBJ databases">
        <title>A near-complete genome assembly of Cinchona calisaya.</title>
        <authorList>
            <person name="Lian D.C."/>
            <person name="Zhao X.W."/>
            <person name="Wei L."/>
        </authorList>
    </citation>
    <scope>NUCLEOTIDE SEQUENCE [LARGE SCALE GENOMIC DNA]</scope>
    <source>
        <tissue evidence="1">Nenye</tissue>
    </source>
</reference>
<evidence type="ECO:0000313" key="1">
    <source>
        <dbReference type="EMBL" id="KAL3502636.1"/>
    </source>
</evidence>
<accession>A0ABD2Y6H4</accession>
<feature type="non-terminal residue" evidence="1">
    <location>
        <position position="82"/>
    </location>
</feature>
<protein>
    <submittedName>
        <fullName evidence="1">Uncharacterized protein</fullName>
    </submittedName>
</protein>
<proteinExistence type="predicted"/>
<keyword evidence="2" id="KW-1185">Reference proteome</keyword>
<name>A0ABD2Y6H4_9GENT</name>
<comment type="caution">
    <text evidence="1">The sequence shown here is derived from an EMBL/GenBank/DDBJ whole genome shotgun (WGS) entry which is preliminary data.</text>
</comment>
<evidence type="ECO:0000313" key="2">
    <source>
        <dbReference type="Proteomes" id="UP001630127"/>
    </source>
</evidence>
<dbReference type="EMBL" id="JBJUIK010000015">
    <property type="protein sequence ID" value="KAL3502636.1"/>
    <property type="molecule type" value="Genomic_DNA"/>
</dbReference>
<gene>
    <name evidence="1" type="ORF">ACH5RR_037085</name>
</gene>